<dbReference type="InterPro" id="IPR009057">
    <property type="entry name" value="Homeodomain-like_sf"/>
</dbReference>
<dbReference type="PANTHER" id="PTHR30055:SF234">
    <property type="entry name" value="HTH-TYPE TRANSCRIPTIONAL REGULATOR BETI"/>
    <property type="match status" value="1"/>
</dbReference>
<dbReference type="OrthoDB" id="4550691at2"/>
<accession>A0A100VXM6</accession>
<keyword evidence="1" id="KW-0805">Transcription regulation</keyword>
<keyword evidence="7" id="KW-1185">Reference proteome</keyword>
<gene>
    <name evidence="6" type="ORF">RMCB_1990</name>
</gene>
<feature type="DNA-binding region" description="H-T-H motif" evidence="4">
    <location>
        <begin position="39"/>
        <end position="58"/>
    </location>
</feature>
<dbReference type="PROSITE" id="PS50977">
    <property type="entry name" value="HTH_TETR_2"/>
    <property type="match status" value="1"/>
</dbReference>
<dbReference type="InterPro" id="IPR050109">
    <property type="entry name" value="HTH-type_TetR-like_transc_reg"/>
</dbReference>
<dbReference type="InterPro" id="IPR001647">
    <property type="entry name" value="HTH_TetR"/>
</dbReference>
<proteinExistence type="predicted"/>
<evidence type="ECO:0000256" key="1">
    <source>
        <dbReference type="ARBA" id="ARBA00023015"/>
    </source>
</evidence>
<keyword evidence="2 4" id="KW-0238">DNA-binding</keyword>
<dbReference type="Proteomes" id="UP000069620">
    <property type="component" value="Unassembled WGS sequence"/>
</dbReference>
<comment type="caution">
    <text evidence="6">The sequence shown here is derived from an EMBL/GenBank/DDBJ whole genome shotgun (WGS) entry which is preliminary data.</text>
</comment>
<dbReference type="SUPFAM" id="SSF46689">
    <property type="entry name" value="Homeodomain-like"/>
    <property type="match status" value="1"/>
</dbReference>
<dbReference type="AlphaFoldDB" id="A0A100VXM6"/>
<evidence type="ECO:0000256" key="4">
    <source>
        <dbReference type="PROSITE-ProRule" id="PRU00335"/>
    </source>
</evidence>
<dbReference type="PANTHER" id="PTHR30055">
    <property type="entry name" value="HTH-TYPE TRANSCRIPTIONAL REGULATOR RUTR"/>
    <property type="match status" value="1"/>
</dbReference>
<sequence>MTVGTVRERAAHLGPERRRPQVLDAALAVVMEQGVAAVTIGAVAKQLKVTRPVVYSCFPDRVELIRTLLERELEILLKDAIEALPYGKADADETVFVEGFQALLHTVARRPESWRLVMSADPDPAVAAHFRNGRAVLVAKVSRRLAPTLQRWGTADADKKLPVLVEQFVSTCEAAVRTLLHDDGKDWTPDTLGAFIGAATYRAFRTA</sequence>
<dbReference type="Pfam" id="PF00440">
    <property type="entry name" value="TetR_N"/>
    <property type="match status" value="1"/>
</dbReference>
<protein>
    <submittedName>
        <fullName evidence="6">TetR family transcriptional regulator</fullName>
    </submittedName>
</protein>
<reference evidence="7" key="2">
    <citation type="submission" date="2016-02" db="EMBL/GenBank/DDBJ databases">
        <title>Draft genome sequence of five rapidly growing Mycobacterium species.</title>
        <authorList>
            <person name="Katahira K."/>
            <person name="Gotou Y."/>
            <person name="Iida K."/>
            <person name="Ogura Y."/>
            <person name="Hayashi T."/>
        </authorList>
    </citation>
    <scope>NUCLEOTIDE SEQUENCE [LARGE SCALE GENOMIC DNA]</scope>
    <source>
        <strain evidence="7">JCM15654</strain>
    </source>
</reference>
<reference evidence="7" key="1">
    <citation type="journal article" date="2016" name="Genome Announc.">
        <title>Draft Genome Sequences of Five Rapidly Growing Mycobacterium Species, M. thermoresistibile, M. fortuitum subsp. acetamidolyticum, M. canariasense, M. brisbanense, and M. novocastrense.</title>
        <authorList>
            <person name="Katahira K."/>
            <person name="Ogura Y."/>
            <person name="Gotoh Y."/>
            <person name="Hayashi T."/>
        </authorList>
    </citation>
    <scope>NUCLEOTIDE SEQUENCE [LARGE SCALE GENOMIC DNA]</scope>
    <source>
        <strain evidence="7">JCM15654</strain>
    </source>
</reference>
<feature type="domain" description="HTH tetR-type" evidence="5">
    <location>
        <begin position="16"/>
        <end position="76"/>
    </location>
</feature>
<evidence type="ECO:0000256" key="3">
    <source>
        <dbReference type="ARBA" id="ARBA00023163"/>
    </source>
</evidence>
<name>A0A100VXM6_9MYCO</name>
<evidence type="ECO:0000259" key="5">
    <source>
        <dbReference type="PROSITE" id="PS50977"/>
    </source>
</evidence>
<evidence type="ECO:0000256" key="2">
    <source>
        <dbReference type="ARBA" id="ARBA00023125"/>
    </source>
</evidence>
<evidence type="ECO:0000313" key="6">
    <source>
        <dbReference type="EMBL" id="GAS87894.1"/>
    </source>
</evidence>
<evidence type="ECO:0000313" key="7">
    <source>
        <dbReference type="Proteomes" id="UP000069620"/>
    </source>
</evidence>
<organism evidence="6 7">
    <name type="scientific">Mycolicibacterium brisbanense</name>
    <dbReference type="NCBI Taxonomy" id="146020"/>
    <lineage>
        <taxon>Bacteria</taxon>
        <taxon>Bacillati</taxon>
        <taxon>Actinomycetota</taxon>
        <taxon>Actinomycetes</taxon>
        <taxon>Mycobacteriales</taxon>
        <taxon>Mycobacteriaceae</taxon>
        <taxon>Mycolicibacterium</taxon>
    </lineage>
</organism>
<dbReference type="STRING" id="146020.RMCB_1990"/>
<dbReference type="GO" id="GO:0000976">
    <property type="term" value="F:transcription cis-regulatory region binding"/>
    <property type="evidence" value="ECO:0007669"/>
    <property type="project" value="TreeGrafter"/>
</dbReference>
<keyword evidence="3" id="KW-0804">Transcription</keyword>
<dbReference type="GO" id="GO:0003700">
    <property type="term" value="F:DNA-binding transcription factor activity"/>
    <property type="evidence" value="ECO:0007669"/>
    <property type="project" value="TreeGrafter"/>
</dbReference>
<dbReference type="Gene3D" id="1.10.357.10">
    <property type="entry name" value="Tetracycline Repressor, domain 2"/>
    <property type="match status" value="1"/>
</dbReference>
<dbReference type="EMBL" id="BCSX01000021">
    <property type="protein sequence ID" value="GAS87894.1"/>
    <property type="molecule type" value="Genomic_DNA"/>
</dbReference>
<dbReference type="RefSeq" id="WP_072278442.1">
    <property type="nucleotide sequence ID" value="NZ_BCSX01000021.1"/>
</dbReference>